<evidence type="ECO:0000313" key="6">
    <source>
        <dbReference type="EMBL" id="SFT73267.1"/>
    </source>
</evidence>
<dbReference type="CDD" id="cd06502">
    <property type="entry name" value="TA_like"/>
    <property type="match status" value="1"/>
</dbReference>
<dbReference type="InterPro" id="IPR015424">
    <property type="entry name" value="PyrdxlP-dep_Trfase"/>
</dbReference>
<dbReference type="InterPro" id="IPR015421">
    <property type="entry name" value="PyrdxlP-dep_Trfase_major"/>
</dbReference>
<evidence type="ECO:0000256" key="3">
    <source>
        <dbReference type="ARBA" id="ARBA00011881"/>
    </source>
</evidence>
<protein>
    <submittedName>
        <fullName evidence="6">L-threonine aldolase</fullName>
    </submittedName>
</protein>
<dbReference type="PANTHER" id="PTHR48097">
    <property type="entry name" value="L-THREONINE ALDOLASE-RELATED"/>
    <property type="match status" value="1"/>
</dbReference>
<dbReference type="InterPro" id="IPR001597">
    <property type="entry name" value="ArAA_b-elim_lyase/Thr_aldolase"/>
</dbReference>
<accession>A0ABY1GKN9</accession>
<comment type="subunit">
    <text evidence="3">Homotetramer.</text>
</comment>
<keyword evidence="7" id="KW-1185">Reference proteome</keyword>
<dbReference type="SUPFAM" id="SSF53383">
    <property type="entry name" value="PLP-dependent transferases"/>
    <property type="match status" value="1"/>
</dbReference>
<dbReference type="NCBIfam" id="NF007825">
    <property type="entry name" value="PRK10534.1"/>
    <property type="match status" value="1"/>
</dbReference>
<dbReference type="PANTHER" id="PTHR48097:SF9">
    <property type="entry name" value="L-THREONINE ALDOLASE"/>
    <property type="match status" value="1"/>
</dbReference>
<dbReference type="Gene3D" id="3.40.640.10">
    <property type="entry name" value="Type I PLP-dependent aspartate aminotransferase-like (Major domain)"/>
    <property type="match status" value="1"/>
</dbReference>
<dbReference type="NCBIfam" id="NF041359">
    <property type="entry name" value="GntG_guanitoxin"/>
    <property type="match status" value="1"/>
</dbReference>
<reference evidence="6 7" key="1">
    <citation type="submission" date="2016-10" db="EMBL/GenBank/DDBJ databases">
        <authorList>
            <person name="Varghese N."/>
            <person name="Submissions S."/>
        </authorList>
    </citation>
    <scope>NUCLEOTIDE SEQUENCE [LARGE SCALE GENOMIC DNA]</scope>
    <source>
        <strain evidence="6 7">CGMCC 1.8499</strain>
    </source>
</reference>
<gene>
    <name evidence="6" type="ORF">SAMN04487854_108111</name>
</gene>
<evidence type="ECO:0000256" key="1">
    <source>
        <dbReference type="ARBA" id="ARBA00001933"/>
    </source>
</evidence>
<dbReference type="PIRSF" id="PIRSF017617">
    <property type="entry name" value="Thr_aldolase"/>
    <property type="match status" value="1"/>
</dbReference>
<sequence>MTKQTAKPFLTNLYKGNNMIDFRSDTVTQPTADMRAVMNNAAVGDDVYGDDPSVNQLEHVAAERHGFESALFCSSGTQANLLALMAHCERGDEYICGQQAHNYKFEGGGAAVLGSIQPQPIENNADGTIDLNKVVAAIKADDFHFAKTKLLSLENTIGGKVLPLSYLEQARECVNKHNLALHLDGARVYNAAVKLGVDITEITQYFDSVSICLSKGLGAPVGSLLLGNKALIDKARRWRKVLGGGMRQAGMLAAAGQYALENHVTRLSDDHDNAAYLAEKLNSLSGFDTTPFQIDTNIVYANVDEAIDLKAVANKLKEKNILFSAGKPLRLVTHLGVTKHDINCFIDALAAEI</sequence>
<organism evidence="6 7">
    <name type="scientific">Pseudoalteromonas lipolytica</name>
    <dbReference type="NCBI Taxonomy" id="570156"/>
    <lineage>
        <taxon>Bacteria</taxon>
        <taxon>Pseudomonadati</taxon>
        <taxon>Pseudomonadota</taxon>
        <taxon>Gammaproteobacteria</taxon>
        <taxon>Alteromonadales</taxon>
        <taxon>Pseudoalteromonadaceae</taxon>
        <taxon>Pseudoalteromonas</taxon>
    </lineage>
</organism>
<name>A0ABY1GKN9_9GAMM</name>
<proteinExistence type="inferred from homology"/>
<feature type="domain" description="Aromatic amino acid beta-eliminating lyase/threonine aldolase" evidence="5">
    <location>
        <begin position="21"/>
        <end position="301"/>
    </location>
</feature>
<evidence type="ECO:0000259" key="5">
    <source>
        <dbReference type="Pfam" id="PF01212"/>
    </source>
</evidence>
<dbReference type="Pfam" id="PF01212">
    <property type="entry name" value="Beta_elim_lyase"/>
    <property type="match status" value="1"/>
</dbReference>
<evidence type="ECO:0000256" key="2">
    <source>
        <dbReference type="ARBA" id="ARBA00006966"/>
    </source>
</evidence>
<dbReference type="Gene3D" id="3.90.1150.10">
    <property type="entry name" value="Aspartate Aminotransferase, domain 1"/>
    <property type="match status" value="1"/>
</dbReference>
<dbReference type="InterPro" id="IPR023603">
    <property type="entry name" value="Low_specificity_L-TA-like"/>
</dbReference>
<dbReference type="Proteomes" id="UP000183805">
    <property type="component" value="Unassembled WGS sequence"/>
</dbReference>
<evidence type="ECO:0000256" key="4">
    <source>
        <dbReference type="ARBA" id="ARBA00022898"/>
    </source>
</evidence>
<comment type="similarity">
    <text evidence="2">Belongs to the threonine aldolase family.</text>
</comment>
<dbReference type="InterPro" id="IPR015422">
    <property type="entry name" value="PyrdxlP-dep_Trfase_small"/>
</dbReference>
<comment type="caution">
    <text evidence="6">The sequence shown here is derived from an EMBL/GenBank/DDBJ whole genome shotgun (WGS) entry which is preliminary data.</text>
</comment>
<evidence type="ECO:0000313" key="7">
    <source>
        <dbReference type="Proteomes" id="UP000183805"/>
    </source>
</evidence>
<dbReference type="EMBL" id="FPAZ01000008">
    <property type="protein sequence ID" value="SFT73267.1"/>
    <property type="molecule type" value="Genomic_DNA"/>
</dbReference>
<keyword evidence="4" id="KW-0663">Pyridoxal phosphate</keyword>
<comment type="cofactor">
    <cofactor evidence="1">
        <name>pyridoxal 5'-phosphate</name>
        <dbReference type="ChEBI" id="CHEBI:597326"/>
    </cofactor>
</comment>